<name>A0A0L7LEQ7_OPEBR</name>
<sequence>MFKASKKAPDIIRVLMELIYLPTPLKSPISYRSLPKIDLGLIILLLGDGEERRQQHNVMRIRKRRLRDTNCPLELPEEDFVRLFRMTREVAVILKEGIEPMATHAFLRDNTVRRSLQPPYTGPYKILARSPTTIILDVTGKNHEGLLNFRVSWFHMIDANLVIPACQGYGRGSSGSYRAQCKGTVCVSETPLPNTHHIVMLLPFFLITQQ</sequence>
<reference evidence="1 2" key="1">
    <citation type="journal article" date="2015" name="Genome Biol. Evol.">
        <title>The genome of winter moth (Operophtera brumata) provides a genomic perspective on sexual dimorphism and phenology.</title>
        <authorList>
            <person name="Derks M.F."/>
            <person name="Smit S."/>
            <person name="Salis L."/>
            <person name="Schijlen E."/>
            <person name="Bossers A."/>
            <person name="Mateman C."/>
            <person name="Pijl A.S."/>
            <person name="de Ridder D."/>
            <person name="Groenen M.A."/>
            <person name="Visser M.E."/>
            <person name="Megens H.J."/>
        </authorList>
    </citation>
    <scope>NUCLEOTIDE SEQUENCE [LARGE SCALE GENOMIC DNA]</scope>
    <source>
        <strain evidence="1">WM2013NL</strain>
        <tissue evidence="1">Head and thorax</tissue>
    </source>
</reference>
<evidence type="ECO:0000313" key="2">
    <source>
        <dbReference type="Proteomes" id="UP000037510"/>
    </source>
</evidence>
<organism evidence="1 2">
    <name type="scientific">Operophtera brumata</name>
    <name type="common">Winter moth</name>
    <name type="synonym">Phalaena brumata</name>
    <dbReference type="NCBI Taxonomy" id="104452"/>
    <lineage>
        <taxon>Eukaryota</taxon>
        <taxon>Metazoa</taxon>
        <taxon>Ecdysozoa</taxon>
        <taxon>Arthropoda</taxon>
        <taxon>Hexapoda</taxon>
        <taxon>Insecta</taxon>
        <taxon>Pterygota</taxon>
        <taxon>Neoptera</taxon>
        <taxon>Endopterygota</taxon>
        <taxon>Lepidoptera</taxon>
        <taxon>Glossata</taxon>
        <taxon>Ditrysia</taxon>
        <taxon>Geometroidea</taxon>
        <taxon>Geometridae</taxon>
        <taxon>Larentiinae</taxon>
        <taxon>Operophtera</taxon>
    </lineage>
</organism>
<feature type="non-terminal residue" evidence="1">
    <location>
        <position position="1"/>
    </location>
</feature>
<comment type="caution">
    <text evidence="1">The sequence shown here is derived from an EMBL/GenBank/DDBJ whole genome shotgun (WGS) entry which is preliminary data.</text>
</comment>
<dbReference type="EMBL" id="JTDY01001437">
    <property type="protein sequence ID" value="KOB73864.1"/>
    <property type="molecule type" value="Genomic_DNA"/>
</dbReference>
<dbReference type="AlphaFoldDB" id="A0A0L7LEQ7"/>
<accession>A0A0L7LEQ7</accession>
<feature type="non-terminal residue" evidence="1">
    <location>
        <position position="210"/>
    </location>
</feature>
<keyword evidence="2" id="KW-1185">Reference proteome</keyword>
<protein>
    <submittedName>
        <fullName evidence="1">Uncharacterized protein</fullName>
    </submittedName>
</protein>
<gene>
    <name evidence="1" type="ORF">OBRU01_10305</name>
</gene>
<proteinExistence type="predicted"/>
<dbReference type="Proteomes" id="UP000037510">
    <property type="component" value="Unassembled WGS sequence"/>
</dbReference>
<evidence type="ECO:0000313" key="1">
    <source>
        <dbReference type="EMBL" id="KOB73864.1"/>
    </source>
</evidence>